<feature type="domain" description="Fe2OG dioxygenase" evidence="1">
    <location>
        <begin position="24"/>
        <end position="118"/>
    </location>
</feature>
<name>A0A381WLJ8_9ZZZZ</name>
<dbReference type="Gene3D" id="2.60.120.620">
    <property type="entry name" value="q2cbj1_9rhob like domain"/>
    <property type="match status" value="1"/>
</dbReference>
<dbReference type="EMBL" id="UINC01012110">
    <property type="protein sequence ID" value="SVA53068.1"/>
    <property type="molecule type" value="Genomic_DNA"/>
</dbReference>
<dbReference type="PROSITE" id="PS51471">
    <property type="entry name" value="FE2OG_OXY"/>
    <property type="match status" value="1"/>
</dbReference>
<dbReference type="SUPFAM" id="SSF51197">
    <property type="entry name" value="Clavaminate synthase-like"/>
    <property type="match status" value="1"/>
</dbReference>
<proteinExistence type="predicted"/>
<accession>A0A381WLJ8</accession>
<reference evidence="2" key="1">
    <citation type="submission" date="2018-05" db="EMBL/GenBank/DDBJ databases">
        <authorList>
            <person name="Lanie J.A."/>
            <person name="Ng W.-L."/>
            <person name="Kazmierczak K.M."/>
            <person name="Andrzejewski T.M."/>
            <person name="Davidsen T.M."/>
            <person name="Wayne K.J."/>
            <person name="Tettelin H."/>
            <person name="Glass J.I."/>
            <person name="Rusch D."/>
            <person name="Podicherti R."/>
            <person name="Tsui H.-C.T."/>
            <person name="Winkler M.E."/>
        </authorList>
    </citation>
    <scope>NUCLEOTIDE SEQUENCE</scope>
</reference>
<protein>
    <recommendedName>
        <fullName evidence="1">Fe2OG dioxygenase domain-containing protein</fullName>
    </recommendedName>
</protein>
<dbReference type="AlphaFoldDB" id="A0A381WLJ8"/>
<evidence type="ECO:0000259" key="1">
    <source>
        <dbReference type="PROSITE" id="PS51471"/>
    </source>
</evidence>
<gene>
    <name evidence="2" type="ORF">METZ01_LOCUS105922</name>
</gene>
<dbReference type="InterPro" id="IPR005123">
    <property type="entry name" value="Oxoglu/Fe-dep_dioxygenase_dom"/>
</dbReference>
<dbReference type="Pfam" id="PF13640">
    <property type="entry name" value="2OG-FeII_Oxy_3"/>
    <property type="match status" value="1"/>
</dbReference>
<sequence>MYDDINNFIQKTNRNHFGFGDIQMREPAQITEYIKGGFYDWHTDTNLDMHKEPPVRKLSMTLLLNDPSEFEGGDLQIANRSLIPMKQGHATIFASFLQHTVTPVTRGVRRSLVMWFGGEPFK</sequence>
<evidence type="ECO:0000313" key="2">
    <source>
        <dbReference type="EMBL" id="SVA53068.1"/>
    </source>
</evidence>
<organism evidence="2">
    <name type="scientific">marine metagenome</name>
    <dbReference type="NCBI Taxonomy" id="408172"/>
    <lineage>
        <taxon>unclassified sequences</taxon>
        <taxon>metagenomes</taxon>
        <taxon>ecological metagenomes</taxon>
    </lineage>
</organism>
<dbReference type="InterPro" id="IPR044862">
    <property type="entry name" value="Pro_4_hyd_alph_FE2OG_OXY"/>
</dbReference>